<evidence type="ECO:0000259" key="1">
    <source>
        <dbReference type="Pfam" id="PF12697"/>
    </source>
</evidence>
<dbReference type="InterPro" id="IPR050471">
    <property type="entry name" value="AB_hydrolase"/>
</dbReference>
<proteinExistence type="predicted"/>
<keyword evidence="2" id="KW-0378">Hydrolase</keyword>
<reference evidence="2" key="1">
    <citation type="submission" date="2021-04" db="EMBL/GenBank/DDBJ databases">
        <title>Pseudonocardia sp. nov., isolated from sandy soil of mangrove forest.</title>
        <authorList>
            <person name="Zan Z."/>
            <person name="Huang R."/>
            <person name="Liu W."/>
        </authorList>
    </citation>
    <scope>NUCLEOTIDE SEQUENCE</scope>
    <source>
        <strain evidence="2">S2-4</strain>
    </source>
</reference>
<comment type="caution">
    <text evidence="2">The sequence shown here is derived from an EMBL/GenBank/DDBJ whole genome shotgun (WGS) entry which is preliminary data.</text>
</comment>
<evidence type="ECO:0000313" key="3">
    <source>
        <dbReference type="Proteomes" id="UP001165283"/>
    </source>
</evidence>
<accession>A0ABT1A3W0</accession>
<dbReference type="Proteomes" id="UP001165283">
    <property type="component" value="Unassembled WGS sequence"/>
</dbReference>
<dbReference type="Pfam" id="PF12697">
    <property type="entry name" value="Abhydrolase_6"/>
    <property type="match status" value="1"/>
</dbReference>
<protein>
    <submittedName>
        <fullName evidence="2">Alpha/beta hydrolase</fullName>
    </submittedName>
</protein>
<gene>
    <name evidence="2" type="ORF">KDL28_21680</name>
</gene>
<sequence>MQTIRSADGTRIAYDRAGEGPPVVLAVGAFCDRHVVDPLAALLARERTVLWYDRRGRGDSDPAAAGPDAVEREVEDLAAVVAAAGPGTALYGHSSGAILALAAAARGVPVDRVVAYEPPWAVDDTASDPALEPRVRAALADGRPDDAVRLFIGGSTAPLGFEDTPAWAGMRALAPTLPFDFALAGPVGLPAWLADVAVPVLVLDGGESEAWARDTVAAVARAVPGARHRTLAGQGHGVDHDAVAPVIAEFLAG</sequence>
<dbReference type="GO" id="GO:0016787">
    <property type="term" value="F:hydrolase activity"/>
    <property type="evidence" value="ECO:0007669"/>
    <property type="project" value="UniProtKB-KW"/>
</dbReference>
<dbReference type="EMBL" id="JAGSOV010000045">
    <property type="protein sequence ID" value="MCO1657675.1"/>
    <property type="molecule type" value="Genomic_DNA"/>
</dbReference>
<dbReference type="InterPro" id="IPR029058">
    <property type="entry name" value="AB_hydrolase_fold"/>
</dbReference>
<dbReference type="PANTHER" id="PTHR43433:SF5">
    <property type="entry name" value="AB HYDROLASE-1 DOMAIN-CONTAINING PROTEIN"/>
    <property type="match status" value="1"/>
</dbReference>
<name>A0ABT1A3W0_9PSEU</name>
<feature type="domain" description="AB hydrolase-1" evidence="1">
    <location>
        <begin position="23"/>
        <end position="241"/>
    </location>
</feature>
<dbReference type="SUPFAM" id="SSF53474">
    <property type="entry name" value="alpha/beta-Hydrolases"/>
    <property type="match status" value="1"/>
</dbReference>
<dbReference type="PANTHER" id="PTHR43433">
    <property type="entry name" value="HYDROLASE, ALPHA/BETA FOLD FAMILY PROTEIN"/>
    <property type="match status" value="1"/>
</dbReference>
<evidence type="ECO:0000313" key="2">
    <source>
        <dbReference type="EMBL" id="MCO1657675.1"/>
    </source>
</evidence>
<keyword evidence="3" id="KW-1185">Reference proteome</keyword>
<dbReference type="Gene3D" id="3.40.50.1820">
    <property type="entry name" value="alpha/beta hydrolase"/>
    <property type="match status" value="1"/>
</dbReference>
<dbReference type="RefSeq" id="WP_252441326.1">
    <property type="nucleotide sequence ID" value="NZ_JAGSOV010000045.1"/>
</dbReference>
<organism evidence="2 3">
    <name type="scientific">Pseudonocardia humida</name>
    <dbReference type="NCBI Taxonomy" id="2800819"/>
    <lineage>
        <taxon>Bacteria</taxon>
        <taxon>Bacillati</taxon>
        <taxon>Actinomycetota</taxon>
        <taxon>Actinomycetes</taxon>
        <taxon>Pseudonocardiales</taxon>
        <taxon>Pseudonocardiaceae</taxon>
        <taxon>Pseudonocardia</taxon>
    </lineage>
</organism>
<dbReference type="InterPro" id="IPR000073">
    <property type="entry name" value="AB_hydrolase_1"/>
</dbReference>